<proteinExistence type="predicted"/>
<organism evidence="1 2">
    <name type="scientific">Latilactobacillus sakei</name>
    <name type="common">Lactobacillus sakei</name>
    <dbReference type="NCBI Taxonomy" id="1599"/>
    <lineage>
        <taxon>Bacteria</taxon>
        <taxon>Bacillati</taxon>
        <taxon>Bacillota</taxon>
        <taxon>Bacilli</taxon>
        <taxon>Lactobacillales</taxon>
        <taxon>Lactobacillaceae</taxon>
        <taxon>Latilactobacillus</taxon>
    </lineage>
</organism>
<name>A0A2K4QEN5_LATSK</name>
<comment type="caution">
    <text evidence="1">The sequence shown here is derived from an EMBL/GenBank/DDBJ whole genome shotgun (WGS) entry which is preliminary data.</text>
</comment>
<dbReference type="Pfam" id="PF13305">
    <property type="entry name" value="TetR_C_33"/>
    <property type="match status" value="1"/>
</dbReference>
<dbReference type="PROSITE" id="PS50977">
    <property type="entry name" value="HTH_TETR_2"/>
    <property type="match status" value="1"/>
</dbReference>
<dbReference type="GO" id="GO:0003677">
    <property type="term" value="F:DNA binding"/>
    <property type="evidence" value="ECO:0007669"/>
    <property type="project" value="UniProtKB-UniRule"/>
</dbReference>
<evidence type="ECO:0000313" key="1">
    <source>
        <dbReference type="EMBL" id="SPE20423.1"/>
    </source>
</evidence>
<evidence type="ECO:0000313" key="2">
    <source>
        <dbReference type="Proteomes" id="UP000239650"/>
    </source>
</evidence>
<protein>
    <submittedName>
        <fullName evidence="1">Uncharacterized protein</fullName>
    </submittedName>
</protein>
<accession>A0A2K4QEN5</accession>
<dbReference type="InterPro" id="IPR009057">
    <property type="entry name" value="Homeodomain-like_sf"/>
</dbReference>
<sequence length="185" mass="21261">MARKKRIKAEQILDKAYEIVLTDGLKSITARKLATALNCSTQPIYLEFGSMSELKQAVLEQAKARLIWYVSEEQHHDDALVNLGVGYIRFATVEPELYRALFIDNHFGAAETRAFVNQVTDIRLHDYQPLQRLTKEQQQQVVNEIWITMTGFATLINAHLIQFDEESASTQIGVMLMRCFELERV</sequence>
<dbReference type="SUPFAM" id="SSF48498">
    <property type="entry name" value="Tetracyclin repressor-like, C-terminal domain"/>
    <property type="match status" value="1"/>
</dbReference>
<dbReference type="InterPro" id="IPR036271">
    <property type="entry name" value="Tet_transcr_reg_TetR-rel_C_sf"/>
</dbReference>
<dbReference type="InterPro" id="IPR001647">
    <property type="entry name" value="HTH_TetR"/>
</dbReference>
<dbReference type="SUPFAM" id="SSF46689">
    <property type="entry name" value="Homeodomain-like"/>
    <property type="match status" value="1"/>
</dbReference>
<dbReference type="EMBL" id="OKRC01000003">
    <property type="protein sequence ID" value="SPE20423.1"/>
    <property type="molecule type" value="Genomic_DNA"/>
</dbReference>
<dbReference type="RefSeq" id="WP_076645792.1">
    <property type="nucleotide sequence ID" value="NZ_CP025136.1"/>
</dbReference>
<dbReference type="InterPro" id="IPR025996">
    <property type="entry name" value="MT1864/Rv1816-like_C"/>
</dbReference>
<dbReference type="Gene3D" id="1.10.357.10">
    <property type="entry name" value="Tetracycline Repressor, domain 2"/>
    <property type="match status" value="1"/>
</dbReference>
<dbReference type="Proteomes" id="UP000239650">
    <property type="component" value="Unassembled WGS sequence"/>
</dbReference>
<gene>
    <name evidence="1" type="ORF">LAS9267_00809</name>
</gene>
<reference evidence="1 2" key="1">
    <citation type="submission" date="2018-02" db="EMBL/GenBank/DDBJ databases">
        <authorList>
            <person name="Rodrigo-Torres L."/>
            <person name="Arahal R. D."/>
            <person name="Lucena T."/>
        </authorList>
    </citation>
    <scope>NUCLEOTIDE SEQUENCE [LARGE SCALE GENOMIC DNA]</scope>
    <source>
        <strain evidence="1 2">CECT 9267</strain>
    </source>
</reference>
<dbReference type="AlphaFoldDB" id="A0A2K4QEN5"/>